<gene>
    <name evidence="1" type="ORF">E5P55_01030</name>
</gene>
<evidence type="ECO:0000313" key="2">
    <source>
        <dbReference type="Proteomes" id="UP000594451"/>
    </source>
</evidence>
<dbReference type="InterPro" id="IPR014729">
    <property type="entry name" value="Rossmann-like_a/b/a_fold"/>
</dbReference>
<name>A0A7T0BRW2_9BACT</name>
<sequence length="88" mass="10436">MHQGLMLNKNLYMNKFSFKNKLNSFIKFKFKAKDFLKNNLKITLYRKNEKMSKTSSGSISPTKIINIHGSDAMRFYELYIGNFERTKN</sequence>
<keyword evidence="2" id="KW-1185">Reference proteome</keyword>
<dbReference type="EMBL" id="CP039370">
    <property type="protein sequence ID" value="QPJ58532.1"/>
    <property type="molecule type" value="Genomic_DNA"/>
</dbReference>
<dbReference type="Proteomes" id="UP000594451">
    <property type="component" value="Chromosome"/>
</dbReference>
<proteinExistence type="predicted"/>
<dbReference type="AlphaFoldDB" id="A0A7T0BRW2"/>
<accession>A0A7T0BRW2</accession>
<dbReference type="SUPFAM" id="SSF52374">
    <property type="entry name" value="Nucleotidylyl transferase"/>
    <property type="match status" value="1"/>
</dbReference>
<organism evidence="1 2">
    <name type="scientific">Candidatus Pinguicoccus supinus</name>
    <dbReference type="NCBI Taxonomy" id="2529394"/>
    <lineage>
        <taxon>Bacteria</taxon>
        <taxon>Pseudomonadati</taxon>
        <taxon>Verrucomicrobiota</taxon>
        <taxon>Candidatus Pinguicoccus</taxon>
    </lineage>
</organism>
<dbReference type="KEGG" id="psup:E5P55_01030"/>
<evidence type="ECO:0000313" key="1">
    <source>
        <dbReference type="EMBL" id="QPJ58532.1"/>
    </source>
</evidence>
<protein>
    <submittedName>
        <fullName evidence="1">Uncharacterized protein</fullName>
    </submittedName>
</protein>
<reference evidence="1 2" key="1">
    <citation type="journal article" date="2020" name="Sci. Rep.">
        <title>Morphology, ultrastructure, genomics, and phylogeny of Euplotes vanleeuwenhoeki sp. nov. and its ultra-reduced endosymbiont Candidatus Pinguicoccus supinus sp. nov.</title>
        <authorList>
            <person name="Serra V."/>
            <person name="Gammuto L."/>
            <person name="Nitla V."/>
            <person name="Castelli M."/>
            <person name="Lanzoni O."/>
            <person name="Sassera D."/>
            <person name="Bandi C."/>
            <person name="Sandeep B.V."/>
            <person name="Verni F."/>
            <person name="Modeo L."/>
            <person name="Petroni G."/>
        </authorList>
    </citation>
    <scope>NUCLEOTIDE SEQUENCE [LARGE SCALE GENOMIC DNA]</scope>
    <source>
        <strain evidence="1 2">KKR18_Esm</strain>
    </source>
</reference>
<dbReference type="Gene3D" id="3.40.50.620">
    <property type="entry name" value="HUPs"/>
    <property type="match status" value="1"/>
</dbReference>